<proteinExistence type="predicted"/>
<organism evidence="2 3">
    <name type="scientific">Tremella mesenterica</name>
    <name type="common">Jelly fungus</name>
    <dbReference type="NCBI Taxonomy" id="5217"/>
    <lineage>
        <taxon>Eukaryota</taxon>
        <taxon>Fungi</taxon>
        <taxon>Dikarya</taxon>
        <taxon>Basidiomycota</taxon>
        <taxon>Agaricomycotina</taxon>
        <taxon>Tremellomycetes</taxon>
        <taxon>Tremellales</taxon>
        <taxon>Tremellaceae</taxon>
        <taxon>Tremella</taxon>
    </lineage>
</organism>
<dbReference type="Proteomes" id="UP000289152">
    <property type="component" value="Unassembled WGS sequence"/>
</dbReference>
<accession>A0A4Q1BCL0</accession>
<evidence type="ECO:0000256" key="1">
    <source>
        <dbReference type="SAM" id="MobiDB-lite"/>
    </source>
</evidence>
<evidence type="ECO:0000313" key="2">
    <source>
        <dbReference type="EMBL" id="RXK36578.1"/>
    </source>
</evidence>
<dbReference type="AlphaFoldDB" id="A0A4Q1BCL0"/>
<name>A0A4Q1BCL0_TREME</name>
<gene>
    <name evidence="2" type="ORF">M231_06119</name>
</gene>
<feature type="compositionally biased region" description="Basic and acidic residues" evidence="1">
    <location>
        <begin position="34"/>
        <end position="46"/>
    </location>
</feature>
<keyword evidence="3" id="KW-1185">Reference proteome</keyword>
<feature type="compositionally biased region" description="Polar residues" evidence="1">
    <location>
        <begin position="127"/>
        <end position="141"/>
    </location>
</feature>
<protein>
    <submittedName>
        <fullName evidence="2">Uncharacterized protein</fullName>
    </submittedName>
</protein>
<comment type="caution">
    <text evidence="2">The sequence shown here is derived from an EMBL/GenBank/DDBJ whole genome shotgun (WGS) entry which is preliminary data.</text>
</comment>
<dbReference type="InParanoid" id="A0A4Q1BCL0"/>
<feature type="compositionally biased region" description="Polar residues" evidence="1">
    <location>
        <begin position="19"/>
        <end position="28"/>
    </location>
</feature>
<feature type="region of interest" description="Disordered" evidence="1">
    <location>
        <begin position="126"/>
        <end position="147"/>
    </location>
</feature>
<sequence>MPQPRAKSNRSRKDRNTDPSRSAISKPTNRSSKRSNERSRHSKDEQDPPEEPSDNTILSVPSGTMCDYLNADCWPRHFYAGHPPADTIMNCPSGEHTSHYVCGLCQTDESISRWCPFTTPEIRGETDSQALSNTPSTQVGSNMLEPVEGWNDRTSTILATAQYRVDNPQATYDNLPWTGGSSSSHFVAGGQSGNSAALPAIDERITELGEDEEVDDQNWLS</sequence>
<feature type="region of interest" description="Disordered" evidence="1">
    <location>
        <begin position="1"/>
        <end position="59"/>
    </location>
</feature>
<reference evidence="2 3" key="1">
    <citation type="submission" date="2016-06" db="EMBL/GenBank/DDBJ databases">
        <title>Evolution of pathogenesis and genome organization in the Tremellales.</title>
        <authorList>
            <person name="Cuomo C."/>
            <person name="Litvintseva A."/>
            <person name="Heitman J."/>
            <person name="Chen Y."/>
            <person name="Sun S."/>
            <person name="Springer D."/>
            <person name="Dromer F."/>
            <person name="Young S."/>
            <person name="Zeng Q."/>
            <person name="Chapman S."/>
            <person name="Gujja S."/>
            <person name="Saif S."/>
            <person name="Birren B."/>
        </authorList>
    </citation>
    <scope>NUCLEOTIDE SEQUENCE [LARGE SCALE GENOMIC DNA]</scope>
    <source>
        <strain evidence="2 3">ATCC 28783</strain>
    </source>
</reference>
<dbReference type="EMBL" id="SDIL01000092">
    <property type="protein sequence ID" value="RXK36578.1"/>
    <property type="molecule type" value="Genomic_DNA"/>
</dbReference>
<evidence type="ECO:0000313" key="3">
    <source>
        <dbReference type="Proteomes" id="UP000289152"/>
    </source>
</evidence>
<dbReference type="VEuPathDB" id="FungiDB:TREMEDRAFT_60402"/>